<organism evidence="3 4">
    <name type="scientific">Longimycelium tulufanense</name>
    <dbReference type="NCBI Taxonomy" id="907463"/>
    <lineage>
        <taxon>Bacteria</taxon>
        <taxon>Bacillati</taxon>
        <taxon>Actinomycetota</taxon>
        <taxon>Actinomycetes</taxon>
        <taxon>Pseudonocardiales</taxon>
        <taxon>Pseudonocardiaceae</taxon>
        <taxon>Longimycelium</taxon>
    </lineage>
</organism>
<sequence>MPRQSDRFYTEIRRSHHPLAFVEAKGINGEVVRLTVKSGDVSVDRTASPRRSLNVTVVDTTGALVPDKTRGLLTPYGTELRPFRGVRYSDGTTELAPLGVFHLAKVDPSESSSGEQEIKVEAFDPSRRVIRDKFIRPYTIAPGTPIIAVIQRILARTYPNLEYDIVPSPMVTTQTIVYDAGDDAWEAVTELADSMGAEIYFSTVGRVVIAPPNDVDANPAPEFTYIEGPGCTLTSLSSTLSDEPGFNGVVIIGESPGDDKPPVRAEAWDEEPTSPTYRHGPYGEVPLIIRDSNIKSTFDAVVAAKKRLNELLGFVAQLSITSVVNPALEAGDVVLVQRKRSKVDDLFTIDSFKVPLLGTDTQTLQIRSKRRRA</sequence>
<evidence type="ECO:0000259" key="2">
    <source>
        <dbReference type="Pfam" id="PF16466"/>
    </source>
</evidence>
<accession>A0A8J3FWR7</accession>
<dbReference type="InterPro" id="IPR032490">
    <property type="entry name" value="DUF5047"/>
</dbReference>
<feature type="compositionally biased region" description="Basic and acidic residues" evidence="1">
    <location>
        <begin position="258"/>
        <end position="267"/>
    </location>
</feature>
<dbReference type="Pfam" id="PF16466">
    <property type="entry name" value="DUF5047"/>
    <property type="match status" value="1"/>
</dbReference>
<gene>
    <name evidence="3" type="ORF">GCM10012275_28180</name>
</gene>
<evidence type="ECO:0000256" key="1">
    <source>
        <dbReference type="SAM" id="MobiDB-lite"/>
    </source>
</evidence>
<protein>
    <recommendedName>
        <fullName evidence="2">DUF5047 domain-containing protein</fullName>
    </recommendedName>
</protein>
<reference evidence="3" key="1">
    <citation type="journal article" date="2014" name="Int. J. Syst. Evol. Microbiol.">
        <title>Complete genome sequence of Corynebacterium casei LMG S-19264T (=DSM 44701T), isolated from a smear-ripened cheese.</title>
        <authorList>
            <consortium name="US DOE Joint Genome Institute (JGI-PGF)"/>
            <person name="Walter F."/>
            <person name="Albersmeier A."/>
            <person name="Kalinowski J."/>
            <person name="Ruckert C."/>
        </authorList>
    </citation>
    <scope>NUCLEOTIDE SEQUENCE</scope>
    <source>
        <strain evidence="3">CGMCC 4.5737</strain>
    </source>
</reference>
<feature type="domain" description="DUF5047" evidence="2">
    <location>
        <begin position="39"/>
        <end position="172"/>
    </location>
</feature>
<proteinExistence type="predicted"/>
<evidence type="ECO:0000313" key="3">
    <source>
        <dbReference type="EMBL" id="GGM55428.1"/>
    </source>
</evidence>
<dbReference type="Proteomes" id="UP000637578">
    <property type="component" value="Unassembled WGS sequence"/>
</dbReference>
<name>A0A8J3FWR7_9PSEU</name>
<dbReference type="EMBL" id="BMMK01000011">
    <property type="protein sequence ID" value="GGM55428.1"/>
    <property type="molecule type" value="Genomic_DNA"/>
</dbReference>
<dbReference type="AlphaFoldDB" id="A0A8J3FWR7"/>
<keyword evidence="4" id="KW-1185">Reference proteome</keyword>
<comment type="caution">
    <text evidence="3">The sequence shown here is derived from an EMBL/GenBank/DDBJ whole genome shotgun (WGS) entry which is preliminary data.</text>
</comment>
<dbReference type="RefSeq" id="WP_189057745.1">
    <property type="nucleotide sequence ID" value="NZ_BMMK01000011.1"/>
</dbReference>
<evidence type="ECO:0000313" key="4">
    <source>
        <dbReference type="Proteomes" id="UP000637578"/>
    </source>
</evidence>
<feature type="region of interest" description="Disordered" evidence="1">
    <location>
        <begin position="258"/>
        <end position="279"/>
    </location>
</feature>
<reference evidence="3" key="2">
    <citation type="submission" date="2020-09" db="EMBL/GenBank/DDBJ databases">
        <authorList>
            <person name="Sun Q."/>
            <person name="Zhou Y."/>
        </authorList>
    </citation>
    <scope>NUCLEOTIDE SEQUENCE</scope>
    <source>
        <strain evidence="3">CGMCC 4.5737</strain>
    </source>
</reference>